<gene>
    <name evidence="1" type="ORF">JKILLFL_G823</name>
</gene>
<evidence type="ECO:0000313" key="1">
    <source>
        <dbReference type="EMBL" id="CAD6896110.1"/>
    </source>
</evidence>
<keyword evidence="2" id="KW-1185">Reference proteome</keyword>
<dbReference type="AlphaFoldDB" id="A0A9N8Q6S0"/>
<sequence length="86" mass="8972">HSSAQTSALHFICAAYSRLSRLDKLPSQGPSTSRSKGNEDLQLRCFGPAGARVGVLRSRIAGTGVSTALAANRATRLLRHPGNAAS</sequence>
<dbReference type="EMBL" id="CAJHJF010000017">
    <property type="protein sequence ID" value="CAD6896110.1"/>
    <property type="molecule type" value="Genomic_DNA"/>
</dbReference>
<protein>
    <submittedName>
        <fullName evidence="1">Uncharacterized protein</fullName>
    </submittedName>
</protein>
<accession>A0A9N8Q6S0</accession>
<evidence type="ECO:0000313" key="2">
    <source>
        <dbReference type="Proteomes" id="UP000836404"/>
    </source>
</evidence>
<proteinExistence type="predicted"/>
<name>A0A9N8Q6S0_9BASI</name>
<feature type="non-terminal residue" evidence="1">
    <location>
        <position position="1"/>
    </location>
</feature>
<dbReference type="Proteomes" id="UP000836404">
    <property type="component" value="Unassembled WGS sequence"/>
</dbReference>
<comment type="caution">
    <text evidence="1">The sequence shown here is derived from an EMBL/GenBank/DDBJ whole genome shotgun (WGS) entry which is preliminary data.</text>
</comment>
<reference evidence="1 2" key="1">
    <citation type="submission" date="2020-10" db="EMBL/GenBank/DDBJ databases">
        <authorList>
            <person name="Sedaghatjoo S."/>
        </authorList>
    </citation>
    <scope>NUCLEOTIDE SEQUENCE [LARGE SCALE GENOMIC DNA]</scope>
    <source>
        <strain evidence="1 2">LLFL</strain>
    </source>
</reference>
<organism evidence="1 2">
    <name type="scientific">Tilletia laevis</name>
    <dbReference type="NCBI Taxonomy" id="157183"/>
    <lineage>
        <taxon>Eukaryota</taxon>
        <taxon>Fungi</taxon>
        <taxon>Dikarya</taxon>
        <taxon>Basidiomycota</taxon>
        <taxon>Ustilaginomycotina</taxon>
        <taxon>Exobasidiomycetes</taxon>
        <taxon>Tilletiales</taxon>
        <taxon>Tilletiaceae</taxon>
        <taxon>Tilletia</taxon>
    </lineage>
</organism>